<evidence type="ECO:0000313" key="1">
    <source>
        <dbReference type="EMBL" id="CAA6818622.1"/>
    </source>
</evidence>
<dbReference type="Pfam" id="PF09720">
    <property type="entry name" value="Unstab_antitox"/>
    <property type="match status" value="1"/>
</dbReference>
<organism evidence="1">
    <name type="scientific">uncultured Sulfurovum sp</name>
    <dbReference type="NCBI Taxonomy" id="269237"/>
    <lineage>
        <taxon>Bacteria</taxon>
        <taxon>Pseudomonadati</taxon>
        <taxon>Campylobacterota</taxon>
        <taxon>Epsilonproteobacteria</taxon>
        <taxon>Campylobacterales</taxon>
        <taxon>Sulfurovaceae</taxon>
        <taxon>Sulfurovum</taxon>
        <taxon>environmental samples</taxon>
    </lineage>
</organism>
<dbReference type="AlphaFoldDB" id="A0A6S6TCQ2"/>
<dbReference type="InterPro" id="IPR013406">
    <property type="entry name" value="CHP02574_addiction_mod"/>
</dbReference>
<protein>
    <recommendedName>
        <fullName evidence="2">Addiction module protein</fullName>
    </recommendedName>
</protein>
<reference evidence="1" key="1">
    <citation type="submission" date="2020-01" db="EMBL/GenBank/DDBJ databases">
        <authorList>
            <person name="Meier V. D."/>
            <person name="Meier V D."/>
        </authorList>
    </citation>
    <scope>NUCLEOTIDE SEQUENCE</scope>
    <source>
        <strain evidence="1">HLG_WM_MAG_01</strain>
    </source>
</reference>
<accession>A0A6S6TCQ2</accession>
<gene>
    <name evidence="1" type="ORF">HELGO_WM439</name>
</gene>
<dbReference type="EMBL" id="CACVAS010000107">
    <property type="protein sequence ID" value="CAA6818622.1"/>
    <property type="molecule type" value="Genomic_DNA"/>
</dbReference>
<sequence length="66" mass="7665">MSLNDIINEALTLKPQERYLIIENLVQSLNQPNPQIDKLWIEESMKRVEATKQGTLKTVSYEDVFS</sequence>
<proteinExistence type="predicted"/>
<name>A0A6S6TCQ2_9BACT</name>
<evidence type="ECO:0008006" key="2">
    <source>
        <dbReference type="Google" id="ProtNLM"/>
    </source>
</evidence>